<dbReference type="OrthoDB" id="407146at2759"/>
<dbReference type="RefSeq" id="XP_016980935.2">
    <property type="nucleotide sequence ID" value="XM_017125446.2"/>
</dbReference>
<evidence type="ECO:0000256" key="1">
    <source>
        <dbReference type="ARBA" id="ARBA00006641"/>
    </source>
</evidence>
<proteinExistence type="inferred from homology"/>
<keyword evidence="3" id="KW-0645">Protease</keyword>
<dbReference type="InterPro" id="IPR036440">
    <property type="entry name" value="Peptidase_C15-like_sf"/>
</dbReference>
<dbReference type="InterPro" id="IPR016125">
    <property type="entry name" value="Peptidase_C15-like"/>
</dbReference>
<reference evidence="6" key="1">
    <citation type="submission" date="2025-08" db="UniProtKB">
        <authorList>
            <consortium name="RefSeq"/>
        </authorList>
    </citation>
    <scope>IDENTIFICATION</scope>
</reference>
<evidence type="ECO:0000256" key="4">
    <source>
        <dbReference type="ARBA" id="ARBA00022801"/>
    </source>
</evidence>
<keyword evidence="4" id="KW-0378">Hydrolase</keyword>
<dbReference type="Gene3D" id="3.40.630.20">
    <property type="entry name" value="Peptidase C15, pyroglutamyl peptidase I-like"/>
    <property type="match status" value="1"/>
</dbReference>
<name>A0A6P4ERZ0_DRORH</name>
<dbReference type="RefSeq" id="XP_016980935.1">
    <property type="nucleotide sequence ID" value="XM_017125446.1"/>
</dbReference>
<dbReference type="PIRSF" id="PIRSF015592">
    <property type="entry name" value="Prld-crbxl_pptds"/>
    <property type="match status" value="1"/>
</dbReference>
<evidence type="ECO:0000256" key="5">
    <source>
        <dbReference type="ARBA" id="ARBA00022807"/>
    </source>
</evidence>
<dbReference type="CDD" id="cd00501">
    <property type="entry name" value="Peptidase_C15"/>
    <property type="match status" value="1"/>
</dbReference>
<organism evidence="6">
    <name type="scientific">Drosophila rhopaloa</name>
    <name type="common">Fruit fly</name>
    <dbReference type="NCBI Taxonomy" id="1041015"/>
    <lineage>
        <taxon>Eukaryota</taxon>
        <taxon>Metazoa</taxon>
        <taxon>Ecdysozoa</taxon>
        <taxon>Arthropoda</taxon>
        <taxon>Hexapoda</taxon>
        <taxon>Insecta</taxon>
        <taxon>Pterygota</taxon>
        <taxon>Neoptera</taxon>
        <taxon>Endopterygota</taxon>
        <taxon>Diptera</taxon>
        <taxon>Brachycera</taxon>
        <taxon>Muscomorpha</taxon>
        <taxon>Ephydroidea</taxon>
        <taxon>Drosophilidae</taxon>
        <taxon>Drosophila</taxon>
        <taxon>Sophophora</taxon>
    </lineage>
</organism>
<evidence type="ECO:0000313" key="6">
    <source>
        <dbReference type="RefSeq" id="XP_016980935.1"/>
    </source>
</evidence>
<dbReference type="FunFam" id="3.40.630.20:FF:000008">
    <property type="entry name" value="Pyroglutamyl-peptidase 1"/>
    <property type="match status" value="1"/>
</dbReference>
<dbReference type="Pfam" id="PF01470">
    <property type="entry name" value="Peptidase_C15"/>
    <property type="match status" value="1"/>
</dbReference>
<dbReference type="GO" id="GO:0006508">
    <property type="term" value="P:proteolysis"/>
    <property type="evidence" value="ECO:0007669"/>
    <property type="project" value="UniProtKB-KW"/>
</dbReference>
<dbReference type="PANTHER" id="PTHR23402:SF1">
    <property type="entry name" value="PYROGLUTAMYL-PEPTIDASE I"/>
    <property type="match status" value="1"/>
</dbReference>
<dbReference type="InterPro" id="IPR000816">
    <property type="entry name" value="Peptidase_C15"/>
</dbReference>
<evidence type="ECO:0000256" key="2">
    <source>
        <dbReference type="ARBA" id="ARBA00022490"/>
    </source>
</evidence>
<gene>
    <name evidence="6" type="primary">LOC108045954</name>
</gene>
<evidence type="ECO:0000256" key="3">
    <source>
        <dbReference type="ARBA" id="ARBA00022670"/>
    </source>
</evidence>
<dbReference type="GO" id="GO:0005829">
    <property type="term" value="C:cytosol"/>
    <property type="evidence" value="ECO:0007669"/>
    <property type="project" value="InterPro"/>
</dbReference>
<dbReference type="AlphaFoldDB" id="A0A6P4ERZ0"/>
<sequence>MASSDRNRKLILVSGFGPFLGHETVNASWEAVKLLPEVLTHNGVEYDLEKRLVAVEYAAVDEAVTEIWKRQPDLVIHVGVSGIAKCVYVEKLAYNHKFIRGDNSGEKLPNGSSELPNNGHANVLRTELDVDKIVTAVNQQCDECVAPIKAPHNDNLKPLGATKASKNVGNFLCGYIYLKSLDMDKKRSLFVHVPPINKPFSSEKTAEIVFAIVQQCVQQVAECDS</sequence>
<dbReference type="GeneID" id="108045954"/>
<keyword evidence="2" id="KW-0963">Cytoplasm</keyword>
<keyword evidence="5" id="KW-0788">Thiol protease</keyword>
<dbReference type="SUPFAM" id="SSF53182">
    <property type="entry name" value="Pyrrolidone carboxyl peptidase (pyroglutamate aminopeptidase)"/>
    <property type="match status" value="1"/>
</dbReference>
<accession>A0A6P4ERZ0</accession>
<dbReference type="GO" id="GO:0016920">
    <property type="term" value="F:pyroglutamyl-peptidase activity"/>
    <property type="evidence" value="ECO:0007669"/>
    <property type="project" value="InterPro"/>
</dbReference>
<protein>
    <submittedName>
        <fullName evidence="6">Pyroglutamyl-peptidase 1</fullName>
    </submittedName>
</protein>
<comment type="similarity">
    <text evidence="1">Belongs to the peptidase C15 family.</text>
</comment>
<dbReference type="PANTHER" id="PTHR23402">
    <property type="entry name" value="PROTEASE FAMILY C15 PYROGLUTAMYL-PEPTIDASE I-RELATED"/>
    <property type="match status" value="1"/>
</dbReference>